<accession>A0A9Q3CIX4</accession>
<gene>
    <name evidence="2" type="ORF">O181_025879</name>
</gene>
<dbReference type="Proteomes" id="UP000765509">
    <property type="component" value="Unassembled WGS sequence"/>
</dbReference>
<evidence type="ECO:0000313" key="2">
    <source>
        <dbReference type="EMBL" id="MBW0486164.1"/>
    </source>
</evidence>
<protein>
    <submittedName>
        <fullName evidence="2">Uncharacterized protein</fullName>
    </submittedName>
</protein>
<evidence type="ECO:0000256" key="1">
    <source>
        <dbReference type="SAM" id="MobiDB-lite"/>
    </source>
</evidence>
<feature type="compositionally biased region" description="Polar residues" evidence="1">
    <location>
        <begin position="62"/>
        <end position="72"/>
    </location>
</feature>
<dbReference type="AlphaFoldDB" id="A0A9Q3CIX4"/>
<dbReference type="EMBL" id="AVOT02008501">
    <property type="protein sequence ID" value="MBW0486164.1"/>
    <property type="molecule type" value="Genomic_DNA"/>
</dbReference>
<feature type="compositionally biased region" description="Basic and acidic residues" evidence="1">
    <location>
        <begin position="51"/>
        <end position="61"/>
    </location>
</feature>
<sequence>MLVMLADKHTRNACLLSNPSGHVARGVPNQDTLVRTPLWLTIMEAFPSRNESQDPKQEDGNNSRQLAQSPQVSICPLPPRPPPMVTSLIDWSKVIIRPMKDGNGKRTFKLGLIVTMSRNPTDFFALHIEQKPPNTLQQDSPIPCMPHKNTLGQPTPGPSGTPWSEDLFHSKKPTFPFLILTFTSSKLTFPPFVEPFQQNESPIPRPSQASEPHEDALAHEPKPEVAPAQSMEKPFACPTTPACIIIIDNTTVGSLLFPPRTQPPAPLNLTMMLSRNLWTCN</sequence>
<reference evidence="2" key="1">
    <citation type="submission" date="2021-03" db="EMBL/GenBank/DDBJ databases">
        <title>Draft genome sequence of rust myrtle Austropuccinia psidii MF-1, a brazilian biotype.</title>
        <authorList>
            <person name="Quecine M.C."/>
            <person name="Pachon D.M.R."/>
            <person name="Bonatelli M.L."/>
            <person name="Correr F.H."/>
            <person name="Franceschini L.M."/>
            <person name="Leite T.F."/>
            <person name="Margarido G.R.A."/>
            <person name="Almeida C.A."/>
            <person name="Ferrarezi J.A."/>
            <person name="Labate C.A."/>
        </authorList>
    </citation>
    <scope>NUCLEOTIDE SEQUENCE</scope>
    <source>
        <strain evidence="2">MF-1</strain>
    </source>
</reference>
<proteinExistence type="predicted"/>
<feature type="region of interest" description="Disordered" evidence="1">
    <location>
        <begin position="193"/>
        <end position="232"/>
    </location>
</feature>
<comment type="caution">
    <text evidence="2">The sequence shown here is derived from an EMBL/GenBank/DDBJ whole genome shotgun (WGS) entry which is preliminary data.</text>
</comment>
<organism evidence="2 3">
    <name type="scientific">Austropuccinia psidii MF-1</name>
    <dbReference type="NCBI Taxonomy" id="1389203"/>
    <lineage>
        <taxon>Eukaryota</taxon>
        <taxon>Fungi</taxon>
        <taxon>Dikarya</taxon>
        <taxon>Basidiomycota</taxon>
        <taxon>Pucciniomycotina</taxon>
        <taxon>Pucciniomycetes</taxon>
        <taxon>Pucciniales</taxon>
        <taxon>Sphaerophragmiaceae</taxon>
        <taxon>Austropuccinia</taxon>
    </lineage>
</organism>
<evidence type="ECO:0000313" key="3">
    <source>
        <dbReference type="Proteomes" id="UP000765509"/>
    </source>
</evidence>
<feature type="region of interest" description="Disordered" evidence="1">
    <location>
        <begin position="48"/>
        <end position="79"/>
    </location>
</feature>
<name>A0A9Q3CIX4_9BASI</name>
<feature type="compositionally biased region" description="Basic and acidic residues" evidence="1">
    <location>
        <begin position="211"/>
        <end position="223"/>
    </location>
</feature>
<keyword evidence="3" id="KW-1185">Reference proteome</keyword>